<dbReference type="NCBIfam" id="NF045611">
    <property type="entry name" value="small_CydP"/>
    <property type="match status" value="1"/>
</dbReference>
<reference evidence="2 3" key="1">
    <citation type="submission" date="2023-12" db="EMBL/GenBank/DDBJ databases">
        <title>Thiobacillus sedimentum sp. nov., a chemolithoautotrophic sulfur-oxidizing bacterium isolated from freshwater sediment.</title>
        <authorList>
            <person name="Luo J."/>
            <person name="Dai C."/>
        </authorList>
    </citation>
    <scope>NUCLEOTIDE SEQUENCE [LARGE SCALE GENOMIC DNA]</scope>
    <source>
        <strain evidence="2 3">SCUT-2</strain>
    </source>
</reference>
<keyword evidence="1" id="KW-0812">Transmembrane</keyword>
<dbReference type="InterPro" id="IPR054636">
    <property type="entry name" value="CydP"/>
</dbReference>
<evidence type="ECO:0000313" key="3">
    <source>
        <dbReference type="Proteomes" id="UP001334732"/>
    </source>
</evidence>
<keyword evidence="1" id="KW-0472">Membrane</keyword>
<evidence type="ECO:0000313" key="2">
    <source>
        <dbReference type="EMBL" id="WRS40659.1"/>
    </source>
</evidence>
<dbReference type="EMBL" id="CP141769">
    <property type="protein sequence ID" value="WRS40659.1"/>
    <property type="molecule type" value="Genomic_DNA"/>
</dbReference>
<feature type="transmembrane region" description="Helical" evidence="1">
    <location>
        <begin position="12"/>
        <end position="36"/>
    </location>
</feature>
<gene>
    <name evidence="2" type="ORF">VA613_07205</name>
</gene>
<sequence>MKKPLPAFLRHPLAREIGLALLVKLILIAAIFYAFFGGPAVPTDADSVAARLVGPEVAAPSSSTSGSDHAH</sequence>
<keyword evidence="3" id="KW-1185">Reference proteome</keyword>
<keyword evidence="1" id="KW-1133">Transmembrane helix</keyword>
<dbReference type="RefSeq" id="WP_324781173.1">
    <property type="nucleotide sequence ID" value="NZ_CP141769.1"/>
</dbReference>
<organism evidence="2 3">
    <name type="scientific">Thiobacillus sedimenti</name>
    <dbReference type="NCBI Taxonomy" id="3110231"/>
    <lineage>
        <taxon>Bacteria</taxon>
        <taxon>Pseudomonadati</taxon>
        <taxon>Pseudomonadota</taxon>
        <taxon>Betaproteobacteria</taxon>
        <taxon>Nitrosomonadales</taxon>
        <taxon>Thiobacillaceae</taxon>
        <taxon>Thiobacillus</taxon>
    </lineage>
</organism>
<evidence type="ECO:0000256" key="1">
    <source>
        <dbReference type="SAM" id="Phobius"/>
    </source>
</evidence>
<proteinExistence type="predicted"/>
<name>A0ABZ1CMT7_9PROT</name>
<dbReference type="Proteomes" id="UP001334732">
    <property type="component" value="Chromosome"/>
</dbReference>
<accession>A0ABZ1CMT7</accession>
<protein>
    <submittedName>
        <fullName evidence="2">Uncharacterized protein</fullName>
    </submittedName>
</protein>